<name>A0A1E3M6J9_ACIBA</name>
<dbReference type="Proteomes" id="UP000072389">
    <property type="component" value="Chromosome"/>
</dbReference>
<dbReference type="RefSeq" id="WP_000127907.1">
    <property type="nucleotide sequence ID" value="NZ_AP022238.1"/>
</dbReference>
<gene>
    <name evidence="1" type="ORF">AUO97_01435</name>
</gene>
<sequence>MTAWQRLGIEPTVNQREIKKAYAKQLKLIDQDTQPEEFILLREALETAQFEAEHLIYENEDLDNSSSIFEENNSFNDQNLNSDDLNDQTLENKLKRLKHHIAIQDINFNIRDELIHFNNEIEAYKDKSISSHFRDQILDLLRKNDLDDFCYIFTEKDAENIVTNHQKIIEKEKTEYSVSSNECIQSDALSIPVILEEVSNALWNKDISDITFDKFNYLLSQQYDIPLSQQIEIKDQLQAPLAEIEIDDLQPEYFRFLELWHETYPDDIHQYNPSYYSSLLQEKLNSFLSRYKLLKKLPNEHFELLNELSGEKKFHPLKMLKLRKSLNKISKNYSTVEVIDKLQLSITQTNPNYLFLKSLSNFWKFTIINILFITITFLFFNSLIAPDNQIIVNLLITACISLLYIFILQPILNTRILGHPGYERTLGYYLKYWCLSGFILCSLTPWLPDLPHQLLSYGWFISTTILLSTLLLDATPYMNRLEQSAFINIDKWIINIGLISLSIFLISVFLIIGEPDHIWFIIYSLIPICFLFYPESFRPLFYIFGYNKEDTNLTDKQIMYRSIGIIFFRLFWVFGFSYLFIKSSSQPFMYAAGLILGSILITGFSAKNLSSTLKYLTYIALCIATLYTILFPLILIYYLYQSYQAKKIILSSC</sequence>
<accession>A0A1E3M6J9</accession>
<organism evidence="1 2">
    <name type="scientific">Acinetobacter baumannii</name>
    <dbReference type="NCBI Taxonomy" id="470"/>
    <lineage>
        <taxon>Bacteria</taxon>
        <taxon>Pseudomonadati</taxon>
        <taxon>Pseudomonadota</taxon>
        <taxon>Gammaproteobacteria</taxon>
        <taxon>Moraxellales</taxon>
        <taxon>Moraxellaceae</taxon>
        <taxon>Acinetobacter</taxon>
        <taxon>Acinetobacter calcoaceticus/baumannii complex</taxon>
    </lineage>
</organism>
<protein>
    <submittedName>
        <fullName evidence="1">Molecular chaperone</fullName>
    </submittedName>
</protein>
<proteinExistence type="predicted"/>
<dbReference type="AlphaFoldDB" id="A0A1E3M6J9"/>
<evidence type="ECO:0000313" key="1">
    <source>
        <dbReference type="EMBL" id="APP29553.1"/>
    </source>
</evidence>
<evidence type="ECO:0000313" key="2">
    <source>
        <dbReference type="Proteomes" id="UP000072389"/>
    </source>
</evidence>
<reference evidence="1 2" key="1">
    <citation type="journal article" date="2014" name="Antimicrob. Agents Chemother.">
        <title>Triclosan can select for an AdeIJK-overexpressing mutant of Acinetobacter baumannii ATCC 17978 that displays reduced susceptibility to multiple antibiotics.</title>
        <authorList>
            <person name="Fernando D.M."/>
            <person name="Xu W."/>
            <person name="Loewen P.C."/>
            <person name="Zhanel G.G."/>
            <person name="Kumar A."/>
        </authorList>
    </citation>
    <scope>NUCLEOTIDE SEQUENCE [LARGE SCALE GENOMIC DNA]</scope>
    <source>
        <strain evidence="2">ATCC 17978</strain>
    </source>
</reference>
<dbReference type="EMBL" id="CP018664">
    <property type="protein sequence ID" value="APP29553.1"/>
    <property type="molecule type" value="Genomic_DNA"/>
</dbReference>